<comment type="domain">
    <text evidence="9">The C-terminal region contains a putative helix-turn-helix (HTH) motif, suggesting that this region may bind DNA.</text>
</comment>
<evidence type="ECO:0000313" key="10">
    <source>
        <dbReference type="EMBL" id="MEI2683841.1"/>
    </source>
</evidence>
<keyword evidence="7 9" id="KW-0804">Transcription</keyword>
<evidence type="ECO:0000256" key="6">
    <source>
        <dbReference type="ARBA" id="ARBA00023159"/>
    </source>
</evidence>
<name>A0ABU8DKG9_ERWAP</name>
<dbReference type="HAMAP" id="MF_00725">
    <property type="entry name" value="FlhD"/>
    <property type="match status" value="1"/>
</dbReference>
<keyword evidence="5 9" id="KW-1015">Disulfide bond</keyword>
<accession>A0ABU8DKG9</accession>
<comment type="caution">
    <text evidence="10">The sequence shown here is derived from an EMBL/GenBank/DDBJ whole genome shotgun (WGS) entry which is preliminary data.</text>
</comment>
<keyword evidence="4 9" id="KW-0238">DNA-binding</keyword>
<keyword evidence="3 9" id="KW-0805">Transcription regulation</keyword>
<keyword evidence="2 9" id="KW-1005">Bacterial flagellum biogenesis</keyword>
<dbReference type="EMBL" id="JBANEI010000017">
    <property type="protein sequence ID" value="MEI2683841.1"/>
    <property type="molecule type" value="Genomic_DNA"/>
</dbReference>
<evidence type="ECO:0000313" key="11">
    <source>
        <dbReference type="Proteomes" id="UP001306592"/>
    </source>
</evidence>
<feature type="disulfide bond" description="Interchain" evidence="9">
    <location>
        <position position="66"/>
    </location>
</feature>
<keyword evidence="6 9" id="KW-0010">Activator</keyword>
<evidence type="ECO:0000256" key="5">
    <source>
        <dbReference type="ARBA" id="ARBA00023157"/>
    </source>
</evidence>
<evidence type="ECO:0000256" key="9">
    <source>
        <dbReference type="HAMAP-Rule" id="MF_00725"/>
    </source>
</evidence>
<evidence type="ECO:0000256" key="1">
    <source>
        <dbReference type="ARBA" id="ARBA00022490"/>
    </source>
</evidence>
<dbReference type="NCBIfam" id="NF002783">
    <property type="entry name" value="PRK02909.1-1"/>
    <property type="match status" value="1"/>
</dbReference>
<evidence type="ECO:0000256" key="3">
    <source>
        <dbReference type="ARBA" id="ARBA00023015"/>
    </source>
</evidence>
<comment type="subcellular location">
    <subcellularLocation>
        <location evidence="9">Cytoplasm</location>
    </subcellularLocation>
</comment>
<dbReference type="InterPro" id="IPR036194">
    <property type="entry name" value="FlhD_sf"/>
</dbReference>
<evidence type="ECO:0000256" key="8">
    <source>
        <dbReference type="ARBA" id="ARBA00025431"/>
    </source>
</evidence>
<dbReference type="RefSeq" id="WP_099754298.1">
    <property type="nucleotide sequence ID" value="NZ_CAKKMT010000004.1"/>
</dbReference>
<keyword evidence="1 9" id="KW-0963">Cytoplasm</keyword>
<keyword evidence="11" id="KW-1185">Reference proteome</keyword>
<keyword evidence="10" id="KW-0966">Cell projection</keyword>
<protein>
    <recommendedName>
        <fullName evidence="9">Flagellar transcriptional regulator FlhD</fullName>
    </recommendedName>
</protein>
<comment type="similarity">
    <text evidence="9">Belongs to the FlhD family.</text>
</comment>
<gene>
    <name evidence="9 10" type="primary">flhD</name>
    <name evidence="10" type="ORF">V8N49_19530</name>
</gene>
<dbReference type="Gene3D" id="1.10.4000.10">
    <property type="entry name" value="Flagellar transcriptional activator FlhD"/>
    <property type="match status" value="1"/>
</dbReference>
<dbReference type="InterPro" id="IPR023559">
    <property type="entry name" value="Flagellar_FlhD"/>
</dbReference>
<evidence type="ECO:0000256" key="2">
    <source>
        <dbReference type="ARBA" id="ARBA00022795"/>
    </source>
</evidence>
<dbReference type="Pfam" id="PF05247">
    <property type="entry name" value="FlhD"/>
    <property type="match status" value="1"/>
</dbReference>
<dbReference type="Proteomes" id="UP001306592">
    <property type="component" value="Unassembled WGS sequence"/>
</dbReference>
<comment type="function">
    <text evidence="8 9">Functions in complex with FlhC as a master transcriptional regulator that regulates transcription of several flagellar and non-flagellar operons by binding to their promoter region. Activates expression of class 2 flagellar genes, including fliA, which is a flagellum-specific sigma factor that turns on the class 3 genes. Also regulates genes whose products function in a variety of physiological pathways.</text>
</comment>
<keyword evidence="10" id="KW-0969">Cilium</keyword>
<comment type="subunit">
    <text evidence="9">Homodimer; disulfide-linked. Forms a heterohexamer composed of two FlhC and four FlhD subunits. Each FlhC binds a FlhD dimer, forming a heterotrimer, and a hexamer assembles by dimerization of two heterotrimers.</text>
</comment>
<proteinExistence type="inferred from homology"/>
<organism evidence="10 11">
    <name type="scientific">Erwinia aphidicola</name>
    <dbReference type="NCBI Taxonomy" id="68334"/>
    <lineage>
        <taxon>Bacteria</taxon>
        <taxon>Pseudomonadati</taxon>
        <taxon>Pseudomonadota</taxon>
        <taxon>Gammaproteobacteria</taxon>
        <taxon>Enterobacterales</taxon>
        <taxon>Erwiniaceae</taxon>
        <taxon>Erwinia</taxon>
    </lineage>
</organism>
<keyword evidence="10" id="KW-0282">Flagellum</keyword>
<reference evidence="10 11" key="1">
    <citation type="submission" date="2024-02" db="EMBL/GenBank/DDBJ databases">
        <title>First report Erwinia aphidicola in onion in Chile.</title>
        <authorList>
            <person name="Valenzuela M."/>
            <person name="Pena M."/>
            <person name="Dutta B."/>
        </authorList>
    </citation>
    <scope>NUCLEOTIDE SEQUENCE [LARGE SCALE GENOMIC DNA]</scope>
    <source>
        <strain evidence="10 11">QCJ3A</strain>
    </source>
</reference>
<dbReference type="SUPFAM" id="SSF63592">
    <property type="entry name" value="Flagellar transcriptional activator FlhD"/>
    <property type="match status" value="1"/>
</dbReference>
<evidence type="ECO:0000256" key="4">
    <source>
        <dbReference type="ARBA" id="ARBA00023125"/>
    </source>
</evidence>
<sequence>MPNFDESLQSIHDINLSYLLLAQQLIRKDKFAAGFRLGLSEGTIDNLKELSLPQLMKLASTNQLICRLRVDDEVVIENLTKDSRIEALQQIHTGIILSTDLLNNLCLHHNAVNEGEKNVR</sequence>
<evidence type="ECO:0000256" key="7">
    <source>
        <dbReference type="ARBA" id="ARBA00023163"/>
    </source>
</evidence>